<keyword evidence="5" id="KW-1185">Reference proteome</keyword>
<organism evidence="5 6">
    <name type="scientific">Limulus polyphemus</name>
    <name type="common">Atlantic horseshoe crab</name>
    <dbReference type="NCBI Taxonomy" id="6850"/>
    <lineage>
        <taxon>Eukaryota</taxon>
        <taxon>Metazoa</taxon>
        <taxon>Ecdysozoa</taxon>
        <taxon>Arthropoda</taxon>
        <taxon>Chelicerata</taxon>
        <taxon>Merostomata</taxon>
        <taxon>Xiphosura</taxon>
        <taxon>Limulidae</taxon>
        <taxon>Limulus</taxon>
    </lineage>
</organism>
<comment type="similarity">
    <text evidence="1">Belongs to the guanylate kinase family.</text>
</comment>
<evidence type="ECO:0000259" key="4">
    <source>
        <dbReference type="PROSITE" id="PS50052"/>
    </source>
</evidence>
<reference evidence="6" key="1">
    <citation type="submission" date="2025-08" db="UniProtKB">
        <authorList>
            <consortium name="RefSeq"/>
        </authorList>
    </citation>
    <scope>IDENTIFICATION</scope>
    <source>
        <tissue evidence="6">Muscle</tissue>
    </source>
</reference>
<gene>
    <name evidence="6" type="primary">LOC106473615</name>
</gene>
<feature type="domain" description="Guanylate kinase-like" evidence="4">
    <location>
        <begin position="1"/>
        <end position="115"/>
    </location>
</feature>
<dbReference type="PANTHER" id="PTHR23117">
    <property type="entry name" value="GUANYLATE KINASE-RELATED"/>
    <property type="match status" value="1"/>
</dbReference>
<evidence type="ECO:0000256" key="1">
    <source>
        <dbReference type="ARBA" id="ARBA00005790"/>
    </source>
</evidence>
<evidence type="ECO:0000256" key="2">
    <source>
        <dbReference type="ARBA" id="ARBA00022679"/>
    </source>
</evidence>
<accession>A0ABM1TPC2</accession>
<evidence type="ECO:0000256" key="3">
    <source>
        <dbReference type="ARBA" id="ARBA00022777"/>
    </source>
</evidence>
<name>A0ABM1TPC2_LIMPO</name>
<dbReference type="SUPFAM" id="SSF52540">
    <property type="entry name" value="P-loop containing nucleoside triphosphate hydrolases"/>
    <property type="match status" value="1"/>
</dbReference>
<dbReference type="SMART" id="SM00072">
    <property type="entry name" value="GuKc"/>
    <property type="match status" value="1"/>
</dbReference>
<dbReference type="Gene3D" id="3.40.50.300">
    <property type="entry name" value="P-loop containing nucleotide triphosphate hydrolases"/>
    <property type="match status" value="1"/>
</dbReference>
<dbReference type="InterPro" id="IPR027417">
    <property type="entry name" value="P-loop_NTPase"/>
</dbReference>
<protein>
    <submittedName>
        <fullName evidence="6">Guanylate kinase-like isoform X1</fullName>
    </submittedName>
</protein>
<dbReference type="RefSeq" id="XP_022257728.1">
    <property type="nucleotide sequence ID" value="XM_022402020.1"/>
</dbReference>
<sequence>MLYISKKCLLLYSKNAVKDVQKQCRICILDIEVEGVKNVKKTDLDPRCVFIKPPSMQVLEERLRGRGTETEESIQRRLSKAQGEMKYGETPGNFDLILVNECVKNTYKYLRAFLMKSYDLPSDILHAIEQ</sequence>
<dbReference type="PANTHER" id="PTHR23117:SF13">
    <property type="entry name" value="GUANYLATE KINASE"/>
    <property type="match status" value="1"/>
</dbReference>
<proteinExistence type="inferred from homology"/>
<keyword evidence="2" id="KW-0808">Transferase</keyword>
<dbReference type="Proteomes" id="UP000694941">
    <property type="component" value="Unplaced"/>
</dbReference>
<dbReference type="InterPro" id="IPR008144">
    <property type="entry name" value="Guanylate_kin-like_dom"/>
</dbReference>
<dbReference type="GeneID" id="106473615"/>
<keyword evidence="3" id="KW-0418">Kinase</keyword>
<evidence type="ECO:0000313" key="6">
    <source>
        <dbReference type="RefSeq" id="XP_022257728.1"/>
    </source>
</evidence>
<dbReference type="InterPro" id="IPR008145">
    <property type="entry name" value="GK/Ca_channel_bsu"/>
</dbReference>
<dbReference type="PROSITE" id="PS50052">
    <property type="entry name" value="GUANYLATE_KINASE_2"/>
    <property type="match status" value="1"/>
</dbReference>
<dbReference type="Pfam" id="PF00625">
    <property type="entry name" value="Guanylate_kin"/>
    <property type="match status" value="1"/>
</dbReference>
<evidence type="ECO:0000313" key="5">
    <source>
        <dbReference type="Proteomes" id="UP000694941"/>
    </source>
</evidence>